<keyword evidence="3" id="KW-1185">Reference proteome</keyword>
<name>A0A0D6LET6_9BILA</name>
<proteinExistence type="predicted"/>
<reference evidence="2 3" key="1">
    <citation type="submission" date="2013-05" db="EMBL/GenBank/DDBJ databases">
        <title>Draft genome of the parasitic nematode Anyclostoma ceylanicum.</title>
        <authorList>
            <person name="Mitreva M."/>
        </authorList>
    </citation>
    <scope>NUCLEOTIDE SEQUENCE [LARGE SCALE GENOMIC DNA]</scope>
</reference>
<sequence>MKRSGDDCDSSVPAKAFKLSRESLESLDKEALIEKLVSLTDQLNEAKERAQRAKRRESLAYLQLIQNEQKLSDLKRERNDAYFGNGNQRDQLLDPFYYEAYISMKEKVASRDKTIAEQEETINTLKCSEDMKLLYKHIKSREDLSKKHQEYEYNIYRKSLLHNNLNLANSALRAIMKEKKGNLQEIADKDAKISELYKEIYQLRGELSEDVVFDQMDPDEDTKPQIIRTSAGEAEKRPTVNMMEDEDDDDVVILEDNSGIDVDTSVLHKMDGTDSAELCYPRSKVALVGMKRSADHLRSTSPRKIPRRDREAFEALDKDALIEKILSMTDELDETNKVINKAKRRESVWRQKAAEKHKEIKDLIKERNSAYFSGVTPGPAQRDQLIDPFFYESFISMKEKITAKDKTISEHQEAIKLLEKNKDSEVLSQFMKTKGMYVKKLRDNERNLRTIATMESNLALVHTTLRAMRQEKRDYTTEIAERDAKIADLYKELYNLRGALSVETASNHSGDGDMKDDTKQELEDLLNDEKPLVEEAEESNTVVTVENDY</sequence>
<protein>
    <submittedName>
        <fullName evidence="2">Uncharacterized protein</fullName>
    </submittedName>
</protein>
<evidence type="ECO:0000256" key="1">
    <source>
        <dbReference type="SAM" id="Coils"/>
    </source>
</evidence>
<gene>
    <name evidence="2" type="ORF">ANCCEY_10467</name>
</gene>
<accession>A0A0D6LET6</accession>
<organism evidence="2 3">
    <name type="scientific">Ancylostoma ceylanicum</name>
    <dbReference type="NCBI Taxonomy" id="53326"/>
    <lineage>
        <taxon>Eukaryota</taxon>
        <taxon>Metazoa</taxon>
        <taxon>Ecdysozoa</taxon>
        <taxon>Nematoda</taxon>
        <taxon>Chromadorea</taxon>
        <taxon>Rhabditida</taxon>
        <taxon>Rhabditina</taxon>
        <taxon>Rhabditomorpha</taxon>
        <taxon>Strongyloidea</taxon>
        <taxon>Ancylostomatidae</taxon>
        <taxon>Ancylostomatinae</taxon>
        <taxon>Ancylostoma</taxon>
    </lineage>
</organism>
<evidence type="ECO:0000313" key="3">
    <source>
        <dbReference type="Proteomes" id="UP000054495"/>
    </source>
</evidence>
<dbReference type="EMBL" id="KE125190">
    <property type="protein sequence ID" value="EPB70454.1"/>
    <property type="molecule type" value="Genomic_DNA"/>
</dbReference>
<keyword evidence="1" id="KW-0175">Coiled coil</keyword>
<feature type="coiled-coil region" evidence="1">
    <location>
        <begin position="29"/>
        <end position="56"/>
    </location>
</feature>
<dbReference type="Proteomes" id="UP000054495">
    <property type="component" value="Unassembled WGS sequence"/>
</dbReference>
<dbReference type="AlphaFoldDB" id="A0A0D6LET6"/>
<evidence type="ECO:0000313" key="2">
    <source>
        <dbReference type="EMBL" id="EPB70454.1"/>
    </source>
</evidence>